<evidence type="ECO:0000313" key="1">
    <source>
        <dbReference type="EMBL" id="KAF8739254.1"/>
    </source>
</evidence>
<reference evidence="1" key="1">
    <citation type="submission" date="2020-07" db="EMBL/GenBank/DDBJ databases">
        <title>Genome sequence and genetic diversity analysis of an under-domesticated orphan crop, white fonio (Digitaria exilis).</title>
        <authorList>
            <person name="Bennetzen J.L."/>
            <person name="Chen S."/>
            <person name="Ma X."/>
            <person name="Wang X."/>
            <person name="Yssel A.E.J."/>
            <person name="Chaluvadi S.R."/>
            <person name="Johnson M."/>
            <person name="Gangashetty P."/>
            <person name="Hamidou F."/>
            <person name="Sanogo M.D."/>
            <person name="Zwaenepoel A."/>
            <person name="Wallace J."/>
            <person name="Van De Peer Y."/>
            <person name="Van Deynze A."/>
        </authorList>
    </citation>
    <scope>NUCLEOTIDE SEQUENCE</scope>
    <source>
        <tissue evidence="1">Leaves</tissue>
    </source>
</reference>
<sequence>MADLGRDPAEKHYETSKSGTLWIDSVQAEAPPAFRRLRLLRIVSMGSLDGDQDTLVHLITERVLAGDITDYIGSHLPDWIVGPADEPGPRDAKILSFARLWACRKFSRFYWGLVGVSMGAVRIEKGAVQDIDASRPTNQQRLCSAMLQDPRQPNKMQVHGVSLASSSQAATIQQTNQAPSTVSPRGRSVAIKLRGFVRFFNLRTGAFATVCLPLFRDHFAMDSRDQDMAMRLLRPFTGDIVEHSSSHHSQRSWPQLRALFINPFGTALINLRKVRAAVSYSPDGMWGRRLSFIVFAAYTEDGCHLHTGQNPTPFVPSRV</sequence>
<comment type="caution">
    <text evidence="1">The sequence shown here is derived from an EMBL/GenBank/DDBJ whole genome shotgun (WGS) entry which is preliminary data.</text>
</comment>
<dbReference type="EMBL" id="JACEFO010001346">
    <property type="protein sequence ID" value="KAF8739254.1"/>
    <property type="molecule type" value="Genomic_DNA"/>
</dbReference>
<protein>
    <submittedName>
        <fullName evidence="1">Uncharacterized protein</fullName>
    </submittedName>
</protein>
<accession>A0A835KJ99</accession>
<gene>
    <name evidence="1" type="ORF">HU200_013891</name>
</gene>
<dbReference type="AlphaFoldDB" id="A0A835KJ99"/>
<name>A0A835KJ99_9POAL</name>
<evidence type="ECO:0000313" key="2">
    <source>
        <dbReference type="Proteomes" id="UP000636709"/>
    </source>
</evidence>
<dbReference type="Proteomes" id="UP000636709">
    <property type="component" value="Unassembled WGS sequence"/>
</dbReference>
<keyword evidence="2" id="KW-1185">Reference proteome</keyword>
<proteinExistence type="predicted"/>
<organism evidence="1 2">
    <name type="scientific">Digitaria exilis</name>
    <dbReference type="NCBI Taxonomy" id="1010633"/>
    <lineage>
        <taxon>Eukaryota</taxon>
        <taxon>Viridiplantae</taxon>
        <taxon>Streptophyta</taxon>
        <taxon>Embryophyta</taxon>
        <taxon>Tracheophyta</taxon>
        <taxon>Spermatophyta</taxon>
        <taxon>Magnoliopsida</taxon>
        <taxon>Liliopsida</taxon>
        <taxon>Poales</taxon>
        <taxon>Poaceae</taxon>
        <taxon>PACMAD clade</taxon>
        <taxon>Panicoideae</taxon>
        <taxon>Panicodae</taxon>
        <taxon>Paniceae</taxon>
        <taxon>Anthephorinae</taxon>
        <taxon>Digitaria</taxon>
    </lineage>
</organism>